<comment type="caution">
    <text evidence="2">The sequence shown here is derived from an EMBL/GenBank/DDBJ whole genome shotgun (WGS) entry which is preliminary data.</text>
</comment>
<gene>
    <name evidence="2" type="ORF">D7I43_16020</name>
</gene>
<sequence>MVSGMQDQPGIGCVGERVSLPMLAVLAVLAVVLAATRGVGLCIVFRLTRRAVPGCVPSWSADRAPPGLLPAA</sequence>
<accession>A0A420F0K9</accession>
<protein>
    <submittedName>
        <fullName evidence="2">Uncharacterized protein</fullName>
    </submittedName>
</protein>
<proteinExistence type="predicted"/>
<evidence type="ECO:0000313" key="3">
    <source>
        <dbReference type="Proteomes" id="UP000285744"/>
    </source>
</evidence>
<feature type="transmembrane region" description="Helical" evidence="1">
    <location>
        <begin position="20"/>
        <end position="45"/>
    </location>
</feature>
<name>A0A420F0K9_9ACTN</name>
<dbReference type="Proteomes" id="UP000285744">
    <property type="component" value="Unassembled WGS sequence"/>
</dbReference>
<reference evidence="2 3" key="1">
    <citation type="journal article" date="2018" name="Int. J. Syst. Evol. Microbiol.">
        <title>Micromonospora globbae sp. nov., an endophytic actinomycete isolated from roots of Globba winitii C. H. Wright.</title>
        <authorList>
            <person name="Kuncharoen N."/>
            <person name="Pittayakhajonwut P."/>
            <person name="Tanasupawat S."/>
        </authorList>
    </citation>
    <scope>NUCLEOTIDE SEQUENCE [LARGE SCALE GENOMIC DNA]</scope>
    <source>
        <strain evidence="2 3">WPS1-2</strain>
    </source>
</reference>
<evidence type="ECO:0000256" key="1">
    <source>
        <dbReference type="SAM" id="Phobius"/>
    </source>
</evidence>
<keyword evidence="1" id="KW-0812">Transmembrane</keyword>
<keyword evidence="1" id="KW-0472">Membrane</keyword>
<dbReference type="OrthoDB" id="3398907at2"/>
<dbReference type="EMBL" id="RAQQ01000010">
    <property type="protein sequence ID" value="RKF26499.1"/>
    <property type="molecule type" value="Genomic_DNA"/>
</dbReference>
<keyword evidence="1" id="KW-1133">Transmembrane helix</keyword>
<dbReference type="AlphaFoldDB" id="A0A420F0K9"/>
<evidence type="ECO:0000313" key="2">
    <source>
        <dbReference type="EMBL" id="RKF26499.1"/>
    </source>
</evidence>
<organism evidence="2 3">
    <name type="scientific">Micromonospora globbae</name>
    <dbReference type="NCBI Taxonomy" id="1894969"/>
    <lineage>
        <taxon>Bacteria</taxon>
        <taxon>Bacillati</taxon>
        <taxon>Actinomycetota</taxon>
        <taxon>Actinomycetes</taxon>
        <taxon>Micromonosporales</taxon>
        <taxon>Micromonosporaceae</taxon>
        <taxon>Micromonospora</taxon>
    </lineage>
</organism>